<dbReference type="Proteomes" id="UP000813385">
    <property type="component" value="Unassembled WGS sequence"/>
</dbReference>
<dbReference type="GO" id="GO:0004497">
    <property type="term" value="F:monooxygenase activity"/>
    <property type="evidence" value="ECO:0007669"/>
    <property type="project" value="InterPro"/>
</dbReference>
<comment type="cofactor">
    <cofactor evidence="4">
        <name>heme</name>
        <dbReference type="ChEBI" id="CHEBI:30413"/>
    </cofactor>
</comment>
<evidence type="ECO:0000256" key="4">
    <source>
        <dbReference type="PIRSR" id="PIRSR602401-1"/>
    </source>
</evidence>
<dbReference type="OrthoDB" id="1470350at2759"/>
<evidence type="ECO:0000313" key="5">
    <source>
        <dbReference type="EMBL" id="KAH7375487.1"/>
    </source>
</evidence>
<dbReference type="InterPro" id="IPR001128">
    <property type="entry name" value="Cyt_P450"/>
</dbReference>
<dbReference type="EMBL" id="JAGPXD010000001">
    <property type="protein sequence ID" value="KAH7375487.1"/>
    <property type="molecule type" value="Genomic_DNA"/>
</dbReference>
<dbReference type="InterPro" id="IPR050121">
    <property type="entry name" value="Cytochrome_P450_monoxygenase"/>
</dbReference>
<evidence type="ECO:0000313" key="6">
    <source>
        <dbReference type="Proteomes" id="UP000813385"/>
    </source>
</evidence>
<dbReference type="Gene3D" id="1.10.630.10">
    <property type="entry name" value="Cytochrome P450"/>
    <property type="match status" value="1"/>
</dbReference>
<dbReference type="SUPFAM" id="SSF48264">
    <property type="entry name" value="Cytochrome P450"/>
    <property type="match status" value="1"/>
</dbReference>
<sequence>MFAITSPSVVLVAVATASLGAYLYQRLVHLRWRQYAHLPQPCRASLLWGHLRFMGEADAAVNKSRWSDASDEMWFNIFHDAGNPEILLADFRPLMMPLLVVQSHAVAEQISRQSKLMPYGAPKKYMLDYLEPLVGKHSIIKVNGHEWKDLRRRFNPGFAPQHLLSLMPVITDKCKDLLAKLDDSARTGEVCTLGPLFIDLTFDIIGAVAAGIEFRAQGTPEEQHPIVSTYVQLLKTYSHHSGTLPWWAEPHVRWRRRGLQRKVDGYLHDHVVEEFRKLKAGGEAGRDVLGLSFHDLDELTPDIIDETADQIKSFLFAGHDTTSKILQWAVFEISRHPRVLEAVRAEVDAALGTDPDPLSVLRAFNTHADDIFRALPYTAAVFRETLRRHTTAGTGRYIPRGSGFNITLRDGRMLCLDGVTVFLCHDLIMLDEEVYGPTTWDFVPERWVTDEQAQAAMARARTDEERRVTREARATEVPASSFRPFERGPRNCIGQELSLIEGRIILALLIRQYDFAKVDVGAATSGEDGKPLVDAKGRHISETEPWGIRKGTSGLMDGIKIKVSVREGFEKRCEDRYI</sequence>
<evidence type="ECO:0000256" key="1">
    <source>
        <dbReference type="ARBA" id="ARBA00022617"/>
    </source>
</evidence>
<feature type="binding site" description="axial binding residue" evidence="4">
    <location>
        <position position="492"/>
    </location>
    <ligand>
        <name>heme</name>
        <dbReference type="ChEBI" id="CHEBI:30413"/>
    </ligand>
    <ligandPart>
        <name>Fe</name>
        <dbReference type="ChEBI" id="CHEBI:18248"/>
    </ligandPart>
</feature>
<name>A0A8K0TS44_9PEZI</name>
<dbReference type="Pfam" id="PF00067">
    <property type="entry name" value="p450"/>
    <property type="match status" value="1"/>
</dbReference>
<dbReference type="GO" id="GO:0005506">
    <property type="term" value="F:iron ion binding"/>
    <property type="evidence" value="ECO:0007669"/>
    <property type="project" value="InterPro"/>
</dbReference>
<accession>A0A8K0TS44</accession>
<dbReference type="PRINTS" id="PR00385">
    <property type="entry name" value="P450"/>
</dbReference>
<dbReference type="GO" id="GO:0016705">
    <property type="term" value="F:oxidoreductase activity, acting on paired donors, with incorporation or reduction of molecular oxygen"/>
    <property type="evidence" value="ECO:0007669"/>
    <property type="project" value="InterPro"/>
</dbReference>
<dbReference type="PRINTS" id="PR00463">
    <property type="entry name" value="EP450I"/>
</dbReference>
<evidence type="ECO:0000256" key="3">
    <source>
        <dbReference type="ARBA" id="ARBA00023004"/>
    </source>
</evidence>
<evidence type="ECO:0000256" key="2">
    <source>
        <dbReference type="ARBA" id="ARBA00022723"/>
    </source>
</evidence>
<reference evidence="5" key="1">
    <citation type="journal article" date="2021" name="Nat. Commun.">
        <title>Genetic determinants of endophytism in the Arabidopsis root mycobiome.</title>
        <authorList>
            <person name="Mesny F."/>
            <person name="Miyauchi S."/>
            <person name="Thiergart T."/>
            <person name="Pickel B."/>
            <person name="Atanasova L."/>
            <person name="Karlsson M."/>
            <person name="Huettel B."/>
            <person name="Barry K.W."/>
            <person name="Haridas S."/>
            <person name="Chen C."/>
            <person name="Bauer D."/>
            <person name="Andreopoulos W."/>
            <person name="Pangilinan J."/>
            <person name="LaButti K."/>
            <person name="Riley R."/>
            <person name="Lipzen A."/>
            <person name="Clum A."/>
            <person name="Drula E."/>
            <person name="Henrissat B."/>
            <person name="Kohler A."/>
            <person name="Grigoriev I.V."/>
            <person name="Martin F.M."/>
            <person name="Hacquard S."/>
        </authorList>
    </citation>
    <scope>NUCLEOTIDE SEQUENCE</scope>
    <source>
        <strain evidence="5">MPI-CAGE-AT-0016</strain>
    </source>
</reference>
<keyword evidence="2 4" id="KW-0479">Metal-binding</keyword>
<comment type="caution">
    <text evidence="5">The sequence shown here is derived from an EMBL/GenBank/DDBJ whole genome shotgun (WGS) entry which is preliminary data.</text>
</comment>
<keyword evidence="3 4" id="KW-0408">Iron</keyword>
<dbReference type="GO" id="GO:0020037">
    <property type="term" value="F:heme binding"/>
    <property type="evidence" value="ECO:0007669"/>
    <property type="project" value="InterPro"/>
</dbReference>
<dbReference type="InterPro" id="IPR002401">
    <property type="entry name" value="Cyt_P450_E_grp-I"/>
</dbReference>
<keyword evidence="6" id="KW-1185">Reference proteome</keyword>
<dbReference type="InterPro" id="IPR036396">
    <property type="entry name" value="Cyt_P450_sf"/>
</dbReference>
<proteinExistence type="predicted"/>
<dbReference type="PANTHER" id="PTHR24305">
    <property type="entry name" value="CYTOCHROME P450"/>
    <property type="match status" value="1"/>
</dbReference>
<protein>
    <submittedName>
        <fullName evidence="5">Cytochrome P450 52A11</fullName>
    </submittedName>
</protein>
<dbReference type="PANTHER" id="PTHR24305:SF222">
    <property type="entry name" value="CYTOCHROME P450 MONOOXYGENASE STCS"/>
    <property type="match status" value="1"/>
</dbReference>
<gene>
    <name evidence="5" type="ORF">B0T11DRAFT_270411</name>
</gene>
<dbReference type="AlphaFoldDB" id="A0A8K0TS44"/>
<keyword evidence="1 4" id="KW-0349">Heme</keyword>
<organism evidence="5 6">
    <name type="scientific">Plectosphaerella cucumerina</name>
    <dbReference type="NCBI Taxonomy" id="40658"/>
    <lineage>
        <taxon>Eukaryota</taxon>
        <taxon>Fungi</taxon>
        <taxon>Dikarya</taxon>
        <taxon>Ascomycota</taxon>
        <taxon>Pezizomycotina</taxon>
        <taxon>Sordariomycetes</taxon>
        <taxon>Hypocreomycetidae</taxon>
        <taxon>Glomerellales</taxon>
        <taxon>Plectosphaerellaceae</taxon>
        <taxon>Plectosphaerella</taxon>
    </lineage>
</organism>